<proteinExistence type="predicted"/>
<keyword evidence="2" id="KW-1185">Reference proteome</keyword>
<gene>
    <name evidence="1" type="ORF">EV702DRAFT_1045661</name>
</gene>
<organism evidence="1 2">
    <name type="scientific">Suillus placidus</name>
    <dbReference type="NCBI Taxonomy" id="48579"/>
    <lineage>
        <taxon>Eukaryota</taxon>
        <taxon>Fungi</taxon>
        <taxon>Dikarya</taxon>
        <taxon>Basidiomycota</taxon>
        <taxon>Agaricomycotina</taxon>
        <taxon>Agaricomycetes</taxon>
        <taxon>Agaricomycetidae</taxon>
        <taxon>Boletales</taxon>
        <taxon>Suillineae</taxon>
        <taxon>Suillaceae</taxon>
        <taxon>Suillus</taxon>
    </lineage>
</organism>
<protein>
    <submittedName>
        <fullName evidence="1">Uncharacterized protein</fullName>
    </submittedName>
</protein>
<dbReference type="EMBL" id="JABBWD010000023">
    <property type="protein sequence ID" value="KAG1776964.1"/>
    <property type="molecule type" value="Genomic_DNA"/>
</dbReference>
<dbReference type="Proteomes" id="UP000714275">
    <property type="component" value="Unassembled WGS sequence"/>
</dbReference>
<accession>A0A9P6ZUE1</accession>
<name>A0A9P6ZUE1_9AGAM</name>
<dbReference type="AlphaFoldDB" id="A0A9P6ZUE1"/>
<comment type="caution">
    <text evidence="1">The sequence shown here is derived from an EMBL/GenBank/DDBJ whole genome shotgun (WGS) entry which is preliminary data.</text>
</comment>
<evidence type="ECO:0000313" key="1">
    <source>
        <dbReference type="EMBL" id="KAG1776964.1"/>
    </source>
</evidence>
<dbReference type="OrthoDB" id="655030at2759"/>
<evidence type="ECO:0000313" key="2">
    <source>
        <dbReference type="Proteomes" id="UP000714275"/>
    </source>
</evidence>
<sequence>MIVPEKYISTEVKIVYPLWPPPGHSSRFSPHVWNFFRPTIKMVKTLSHDGAYPAGDQFCCHLIVQYFTCTMPDSAHVVPRAGGQGLNSGIQYTAGSVTMLPFKRLVDSQFNLDSGVEISPGRKTHLTPTFAEIL</sequence>
<reference evidence="1" key="1">
    <citation type="journal article" date="2020" name="New Phytol.">
        <title>Comparative genomics reveals dynamic genome evolution in host specialist ectomycorrhizal fungi.</title>
        <authorList>
            <person name="Lofgren L.A."/>
            <person name="Nguyen N.H."/>
            <person name="Vilgalys R."/>
            <person name="Ruytinx J."/>
            <person name="Liao H.L."/>
            <person name="Branco S."/>
            <person name="Kuo A."/>
            <person name="LaButti K."/>
            <person name="Lipzen A."/>
            <person name="Andreopoulos W."/>
            <person name="Pangilinan J."/>
            <person name="Riley R."/>
            <person name="Hundley H."/>
            <person name="Na H."/>
            <person name="Barry K."/>
            <person name="Grigoriev I.V."/>
            <person name="Stajich J.E."/>
            <person name="Kennedy P.G."/>
        </authorList>
    </citation>
    <scope>NUCLEOTIDE SEQUENCE</scope>
    <source>
        <strain evidence="1">DOB743</strain>
    </source>
</reference>